<protein>
    <recommendedName>
        <fullName evidence="1">HTH cro/C1-type domain-containing protein</fullName>
    </recommendedName>
</protein>
<evidence type="ECO:0000313" key="3">
    <source>
        <dbReference type="Proteomes" id="UP000179145"/>
    </source>
</evidence>
<dbReference type="EMBL" id="CP014674">
    <property type="protein sequence ID" value="AOX16942.1"/>
    <property type="molecule type" value="Genomic_DNA"/>
</dbReference>
<evidence type="ECO:0000259" key="1">
    <source>
        <dbReference type="PROSITE" id="PS50943"/>
    </source>
</evidence>
<dbReference type="InterPro" id="IPR001387">
    <property type="entry name" value="Cro/C1-type_HTH"/>
</dbReference>
<dbReference type="SUPFAM" id="SSF47413">
    <property type="entry name" value="lambda repressor-like DNA-binding domains"/>
    <property type="match status" value="1"/>
</dbReference>
<sequence>MTPTAFAREIGVSHATVSRWLDNKTHPSPPAIRAVFQFTNGEVTASDLLNEGVVRGEAA</sequence>
<organism evidence="2 3">
    <name type="scientific">Kozakia baliensis</name>
    <dbReference type="NCBI Taxonomy" id="153496"/>
    <lineage>
        <taxon>Bacteria</taxon>
        <taxon>Pseudomonadati</taxon>
        <taxon>Pseudomonadota</taxon>
        <taxon>Alphaproteobacteria</taxon>
        <taxon>Acetobacterales</taxon>
        <taxon>Acetobacteraceae</taxon>
        <taxon>Kozakia</taxon>
    </lineage>
</organism>
<accession>A0A1D8UTG6</accession>
<dbReference type="PROSITE" id="PS50943">
    <property type="entry name" value="HTH_CROC1"/>
    <property type="match status" value="1"/>
</dbReference>
<gene>
    <name evidence="2" type="ORF">A0U89_07090</name>
</gene>
<dbReference type="Gene3D" id="1.10.260.40">
    <property type="entry name" value="lambda repressor-like DNA-binding domains"/>
    <property type="match status" value="1"/>
</dbReference>
<dbReference type="Proteomes" id="UP000179145">
    <property type="component" value="Chromosome"/>
</dbReference>
<dbReference type="Pfam" id="PF15943">
    <property type="entry name" value="YdaS_toxin"/>
    <property type="match status" value="1"/>
</dbReference>
<dbReference type="GO" id="GO:0003677">
    <property type="term" value="F:DNA binding"/>
    <property type="evidence" value="ECO:0007669"/>
    <property type="project" value="InterPro"/>
</dbReference>
<proteinExistence type="predicted"/>
<name>A0A1D8UTG6_9PROT</name>
<dbReference type="CDD" id="cd00093">
    <property type="entry name" value="HTH_XRE"/>
    <property type="match status" value="1"/>
</dbReference>
<reference evidence="2 3" key="1">
    <citation type="journal article" date="2016" name="Microb. Cell Fact.">
        <title>Dissection of exopolysaccharide biosynthesis in Kozakia baliensis.</title>
        <authorList>
            <person name="Brandt J.U."/>
            <person name="Jakob F."/>
            <person name="Behr J."/>
            <person name="Geissler A.J."/>
            <person name="Vogel R.F."/>
        </authorList>
    </citation>
    <scope>NUCLEOTIDE SEQUENCE [LARGE SCALE GENOMIC DNA]</scope>
    <source>
        <strain evidence="2 3">DSM 14400</strain>
    </source>
</reference>
<dbReference type="AlphaFoldDB" id="A0A1D8UTG6"/>
<evidence type="ECO:0000313" key="2">
    <source>
        <dbReference type="EMBL" id="AOX16942.1"/>
    </source>
</evidence>
<keyword evidence="3" id="KW-1185">Reference proteome</keyword>
<feature type="domain" description="HTH cro/C1-type" evidence="1">
    <location>
        <begin position="1"/>
        <end position="48"/>
    </location>
</feature>
<dbReference type="InterPro" id="IPR010982">
    <property type="entry name" value="Lambda_DNA-bd_dom_sf"/>
</dbReference>
<dbReference type="InterPro" id="IPR031856">
    <property type="entry name" value="YdaS_toxin-like"/>
</dbReference>
<dbReference type="KEGG" id="kba:A0U89_07090"/>